<dbReference type="eggNOG" id="COG4949">
    <property type="taxonomic scope" value="Bacteria"/>
</dbReference>
<dbReference type="EMBL" id="JAME01000011">
    <property type="protein sequence ID" value="ETX29250.1"/>
    <property type="molecule type" value="Genomic_DNA"/>
</dbReference>
<dbReference type="InterPro" id="IPR021830">
    <property type="entry name" value="DUF3422"/>
</dbReference>
<keyword evidence="1" id="KW-0472">Membrane</keyword>
<evidence type="ECO:0000313" key="3">
    <source>
        <dbReference type="Proteomes" id="UP000023430"/>
    </source>
</evidence>
<keyword evidence="1" id="KW-1133">Transmembrane helix</keyword>
<keyword evidence="1" id="KW-0812">Transmembrane</keyword>
<proteinExistence type="predicted"/>
<feature type="transmembrane region" description="Helical" evidence="1">
    <location>
        <begin position="402"/>
        <end position="419"/>
    </location>
</feature>
<name>X7F8V6_9RHOB</name>
<evidence type="ECO:0000313" key="2">
    <source>
        <dbReference type="EMBL" id="ETX29250.1"/>
    </source>
</evidence>
<dbReference type="STRING" id="1449351.RISW2_02260"/>
<sequence>MPPIQDHPLRYKLANELHARPFPSLKAPCRAVYLAVKKPHQAASRDKTQDLQHLTALLERHGDQPPQPGATHFSGRLGQHTLKWEQHTEFVTYTVFLNGLSDRPFDPADFDVFPSDWLDQAPGVRITSALIRVEERPEGDEGIERRLEDWLVPESIAVSAVLDDDAIIAGDFRIDPAGHQRFAVFTKGHVGERRTGRVVQRLCEIETYKAMSMLGFTRVKEISPKLGQIDTELSKLMEAMTQGTGPAEETLKALLSVSAELEALSAQTSFRLGATGAYEAIVGQRISVLREARWKGRQTFAEFMMRRYDPAMRTVKSTERRIGTMSLRAMRTSELLRTRVEVERSAQNQELLEGMNQRAEMQLRLQKTVEGLSTVAISYYAVSLASYLLYPVAEGFGVSKGLLTAGVTLPVVLAVWWMIRRLRREMEGRAPEKPPAPR</sequence>
<keyword evidence="3" id="KW-1185">Reference proteome</keyword>
<feature type="transmembrane region" description="Helical" evidence="1">
    <location>
        <begin position="371"/>
        <end position="390"/>
    </location>
</feature>
<dbReference type="Pfam" id="PF11902">
    <property type="entry name" value="DUF3422"/>
    <property type="match status" value="1"/>
</dbReference>
<dbReference type="OrthoDB" id="9767470at2"/>
<evidence type="ECO:0008006" key="4">
    <source>
        <dbReference type="Google" id="ProtNLM"/>
    </source>
</evidence>
<dbReference type="Proteomes" id="UP000023430">
    <property type="component" value="Unassembled WGS sequence"/>
</dbReference>
<protein>
    <recommendedName>
        <fullName evidence="4">Egg lysin</fullName>
    </recommendedName>
</protein>
<accession>X7F8V6</accession>
<dbReference type="RefSeq" id="WP_043769364.1">
    <property type="nucleotide sequence ID" value="NZ_JAME01000011.1"/>
</dbReference>
<organism evidence="2 3">
    <name type="scientific">Roseivivax isoporae LMG 25204</name>
    <dbReference type="NCBI Taxonomy" id="1449351"/>
    <lineage>
        <taxon>Bacteria</taxon>
        <taxon>Pseudomonadati</taxon>
        <taxon>Pseudomonadota</taxon>
        <taxon>Alphaproteobacteria</taxon>
        <taxon>Rhodobacterales</taxon>
        <taxon>Roseobacteraceae</taxon>
        <taxon>Roseivivax</taxon>
    </lineage>
</organism>
<comment type="caution">
    <text evidence="2">The sequence shown here is derived from an EMBL/GenBank/DDBJ whole genome shotgun (WGS) entry which is preliminary data.</text>
</comment>
<dbReference type="PATRIC" id="fig|1449351.3.peg.1854"/>
<reference evidence="2 3" key="1">
    <citation type="submission" date="2014-01" db="EMBL/GenBank/DDBJ databases">
        <title>Roseivivax isoporae LMG 25204 Genome Sequencing.</title>
        <authorList>
            <person name="Lai Q."/>
            <person name="Li G."/>
            <person name="Shao Z."/>
        </authorList>
    </citation>
    <scope>NUCLEOTIDE SEQUENCE [LARGE SCALE GENOMIC DNA]</scope>
    <source>
        <strain evidence="2 3">LMG 25204</strain>
    </source>
</reference>
<gene>
    <name evidence="2" type="ORF">RISW2_02260</name>
</gene>
<evidence type="ECO:0000256" key="1">
    <source>
        <dbReference type="SAM" id="Phobius"/>
    </source>
</evidence>
<dbReference type="AlphaFoldDB" id="X7F8V6"/>